<evidence type="ECO:0000259" key="7">
    <source>
        <dbReference type="SMART" id="SM00385"/>
    </source>
</evidence>
<keyword evidence="3 5" id="KW-0195">Cyclin</keyword>
<keyword evidence="4" id="KW-0131">Cell cycle</keyword>
<dbReference type="InterPro" id="IPR013763">
    <property type="entry name" value="Cyclin-like_dom"/>
</dbReference>
<feature type="domain" description="Cyclin-like" evidence="7">
    <location>
        <begin position="53"/>
        <end position="146"/>
    </location>
</feature>
<dbReference type="InterPro" id="IPR039361">
    <property type="entry name" value="Cyclin"/>
</dbReference>
<dbReference type="PANTHER" id="PTHR10177">
    <property type="entry name" value="CYCLINS"/>
    <property type="match status" value="1"/>
</dbReference>
<evidence type="ECO:0000313" key="8">
    <source>
        <dbReference type="EMBL" id="KAG6514770.1"/>
    </source>
</evidence>
<organism evidence="8 9">
    <name type="scientific">Zingiber officinale</name>
    <name type="common">Ginger</name>
    <name type="synonym">Amomum zingiber</name>
    <dbReference type="NCBI Taxonomy" id="94328"/>
    <lineage>
        <taxon>Eukaryota</taxon>
        <taxon>Viridiplantae</taxon>
        <taxon>Streptophyta</taxon>
        <taxon>Embryophyta</taxon>
        <taxon>Tracheophyta</taxon>
        <taxon>Spermatophyta</taxon>
        <taxon>Magnoliopsida</taxon>
        <taxon>Liliopsida</taxon>
        <taxon>Zingiberales</taxon>
        <taxon>Zingiberaceae</taxon>
        <taxon>Zingiber</taxon>
    </lineage>
</organism>
<dbReference type="AlphaFoldDB" id="A0A8J5L6P2"/>
<evidence type="ECO:0000313" key="9">
    <source>
        <dbReference type="Proteomes" id="UP000734854"/>
    </source>
</evidence>
<name>A0A8J5L6P2_ZINOF</name>
<keyword evidence="9" id="KW-1185">Reference proteome</keyword>
<evidence type="ECO:0000256" key="5">
    <source>
        <dbReference type="RuleBase" id="RU000383"/>
    </source>
</evidence>
<feature type="compositionally biased region" description="Polar residues" evidence="6">
    <location>
        <begin position="264"/>
        <end position="280"/>
    </location>
</feature>
<dbReference type="InterPro" id="IPR036915">
    <property type="entry name" value="Cyclin-like_sf"/>
</dbReference>
<protein>
    <recommendedName>
        <fullName evidence="7">Cyclin-like domain-containing protein</fullName>
    </recommendedName>
</protein>
<dbReference type="Gene3D" id="1.10.472.10">
    <property type="entry name" value="Cyclin-like"/>
    <property type="match status" value="2"/>
</dbReference>
<accession>A0A8J5L6P2</accession>
<dbReference type="InterPro" id="IPR006671">
    <property type="entry name" value="Cyclin_N"/>
</dbReference>
<evidence type="ECO:0000256" key="6">
    <source>
        <dbReference type="SAM" id="MobiDB-lite"/>
    </source>
</evidence>
<dbReference type="FunFam" id="1.10.472.10:FF:000060">
    <property type="entry name" value="D6-type cyclin"/>
    <property type="match status" value="1"/>
</dbReference>
<reference evidence="8 9" key="1">
    <citation type="submission" date="2020-08" db="EMBL/GenBank/DDBJ databases">
        <title>Plant Genome Project.</title>
        <authorList>
            <person name="Zhang R.-G."/>
        </authorList>
    </citation>
    <scope>NUCLEOTIDE SEQUENCE [LARGE SCALE GENOMIC DNA]</scope>
    <source>
        <tissue evidence="8">Rhizome</tissue>
    </source>
</reference>
<dbReference type="Proteomes" id="UP000734854">
    <property type="component" value="Unassembled WGS sequence"/>
</dbReference>
<sequence length="292" mass="31956">MPPSPSASSVSSGCFDADELAGFHDDSAGSLAVFVDGESEAEGEADSARLASDSLDPAARRAVVKWILKFRPLTAYLAVIYVNRFLSSHRLQRNGWALQLLSVACLSLAVKMEETLAPTLLDLQVEGAKFIFKPHTVLRMELLVLTGLDWRLRAVTPFSFTSFFAFKIDPSGKRAEALVSKATQFILSAMQEIDVTSHSPSALAASATIFAVEEIHDLAIVTPTIAASWCPGLTEERISNCNRMLQRVVDERRLRKSPIILSQHRVTSSARRDSGTSSLPTKKRKHNSHSCD</sequence>
<dbReference type="Pfam" id="PF02984">
    <property type="entry name" value="Cyclin_C"/>
    <property type="match status" value="1"/>
</dbReference>
<proteinExistence type="inferred from homology"/>
<gene>
    <name evidence="8" type="ORF">ZIOFF_025140</name>
</gene>
<dbReference type="SUPFAM" id="SSF47954">
    <property type="entry name" value="Cyclin-like"/>
    <property type="match status" value="2"/>
</dbReference>
<keyword evidence="2" id="KW-0132">Cell division</keyword>
<comment type="similarity">
    <text evidence="1">Belongs to the cyclin family. Cyclin D subfamily.</text>
</comment>
<dbReference type="CDD" id="cd20544">
    <property type="entry name" value="CYCLIN_AtCycD-like_rpt2"/>
    <property type="match status" value="1"/>
</dbReference>
<dbReference type="EMBL" id="JACMSC010000007">
    <property type="protein sequence ID" value="KAG6514770.1"/>
    <property type="molecule type" value="Genomic_DNA"/>
</dbReference>
<dbReference type="CDD" id="cd20543">
    <property type="entry name" value="CYCLIN_AtCycD-like_rpt1"/>
    <property type="match status" value="1"/>
</dbReference>
<feature type="compositionally biased region" description="Basic residues" evidence="6">
    <location>
        <begin position="281"/>
        <end position="292"/>
    </location>
</feature>
<comment type="caution">
    <text evidence="8">The sequence shown here is derived from an EMBL/GenBank/DDBJ whole genome shotgun (WGS) entry which is preliminary data.</text>
</comment>
<dbReference type="GO" id="GO:0051301">
    <property type="term" value="P:cell division"/>
    <property type="evidence" value="ECO:0007669"/>
    <property type="project" value="UniProtKB-KW"/>
</dbReference>
<dbReference type="Pfam" id="PF00134">
    <property type="entry name" value="Cyclin_N"/>
    <property type="match status" value="1"/>
</dbReference>
<evidence type="ECO:0000256" key="3">
    <source>
        <dbReference type="ARBA" id="ARBA00023127"/>
    </source>
</evidence>
<evidence type="ECO:0000256" key="2">
    <source>
        <dbReference type="ARBA" id="ARBA00022618"/>
    </source>
</evidence>
<dbReference type="InterPro" id="IPR004367">
    <property type="entry name" value="Cyclin_C-dom"/>
</dbReference>
<evidence type="ECO:0000256" key="4">
    <source>
        <dbReference type="ARBA" id="ARBA00023306"/>
    </source>
</evidence>
<feature type="region of interest" description="Disordered" evidence="6">
    <location>
        <begin position="263"/>
        <end position="292"/>
    </location>
</feature>
<dbReference type="SMART" id="SM00385">
    <property type="entry name" value="CYCLIN"/>
    <property type="match status" value="1"/>
</dbReference>
<evidence type="ECO:0000256" key="1">
    <source>
        <dbReference type="ARBA" id="ARBA00009065"/>
    </source>
</evidence>